<name>W9AJM4_MYCCO</name>
<dbReference type="STRING" id="258533.BN977_00428"/>
<dbReference type="GO" id="GO:0005737">
    <property type="term" value="C:cytoplasm"/>
    <property type="evidence" value="ECO:0007669"/>
    <property type="project" value="InterPro"/>
</dbReference>
<evidence type="ECO:0000313" key="2">
    <source>
        <dbReference type="EMBL" id="CDO05653.1"/>
    </source>
</evidence>
<evidence type="ECO:0000313" key="3">
    <source>
        <dbReference type="Proteomes" id="UP000028870"/>
    </source>
</evidence>
<protein>
    <submittedName>
        <fullName evidence="2">PTS system glucitol/sorbitol-specific transporter subunit IIA</fullName>
    </submittedName>
</protein>
<evidence type="ECO:0000256" key="1">
    <source>
        <dbReference type="PROSITE-ProRule" id="PRU00420"/>
    </source>
</evidence>
<dbReference type="InterPro" id="IPR036665">
    <property type="entry name" value="PTS_IIA_glucitol/sorbitol_sf"/>
</dbReference>
<reference evidence="2" key="1">
    <citation type="submission" date="2014-03" db="EMBL/GenBank/DDBJ databases">
        <title>Draft Genome Sequence of Mycobacterium cosmeticum DSM 44829.</title>
        <authorList>
            <person name="Croce O."/>
            <person name="Robert C."/>
            <person name="Raoult D."/>
            <person name="Drancourt M."/>
        </authorList>
    </citation>
    <scope>NUCLEOTIDE SEQUENCE [LARGE SCALE GENOMIC DNA]</scope>
    <source>
        <strain evidence="2">DSM 44829</strain>
    </source>
</reference>
<sequence length="131" mass="14044">MTDVQAQVVRYSTTVTQVGSLVRDFAEQGMLVFFGENAPVELHDMSVLHRPEVADGGLVVGDVIVLDDQEFPILAVGHVANQNLVNLGHIDLKFNGETSPPLGGDVCLPNLTPPRLVPGSTFRVVTRTPTA</sequence>
<dbReference type="InterPro" id="IPR004716">
    <property type="entry name" value="PTS_IIA_glucitol/sorbitol-sp"/>
</dbReference>
<dbReference type="RefSeq" id="WP_051560966.1">
    <property type="nucleotide sequence ID" value="NZ_CCBB010000001.1"/>
</dbReference>
<comment type="caution">
    <text evidence="2">The sequence shown here is derived from an EMBL/GenBank/DDBJ whole genome shotgun (WGS) entry which is preliminary data.</text>
</comment>
<feature type="modified residue" description="Phosphohistidine; by HPr" evidence="1">
    <location>
        <position position="49"/>
    </location>
</feature>
<dbReference type="EMBL" id="CCBB010000001">
    <property type="protein sequence ID" value="CDO05653.1"/>
    <property type="molecule type" value="Genomic_DNA"/>
</dbReference>
<dbReference type="PANTHER" id="PTHR40398:SF1">
    <property type="entry name" value="PTS SYSTEM GLUCITOL_SORBITOL-SPECIFIC EIIA COMPONENT"/>
    <property type="match status" value="1"/>
</dbReference>
<dbReference type="Proteomes" id="UP000028870">
    <property type="component" value="Unassembled WGS sequence"/>
</dbReference>
<proteinExistence type="predicted"/>
<gene>
    <name evidence="2" type="ORF">BN977_00428</name>
</gene>
<accession>W9AJM4</accession>
<organism evidence="2 3">
    <name type="scientific">Mycolicibacterium cosmeticum</name>
    <dbReference type="NCBI Taxonomy" id="258533"/>
    <lineage>
        <taxon>Bacteria</taxon>
        <taxon>Bacillati</taxon>
        <taxon>Actinomycetota</taxon>
        <taxon>Actinomycetes</taxon>
        <taxon>Mycobacteriales</taxon>
        <taxon>Mycobacteriaceae</taxon>
        <taxon>Mycolicibacterium</taxon>
    </lineage>
</organism>
<dbReference type="PANTHER" id="PTHR40398">
    <property type="entry name" value="PTS SYSTEM GLUCITOL/SORBITOL-SPECIFIC EIIA COMPONENT"/>
    <property type="match status" value="1"/>
</dbReference>
<reference evidence="2" key="2">
    <citation type="submission" date="2014-03" db="EMBL/GenBank/DDBJ databases">
        <authorList>
            <person name="Urmite Genomes"/>
        </authorList>
    </citation>
    <scope>NUCLEOTIDE SEQUENCE</scope>
    <source>
        <strain evidence="2">DSM 44829</strain>
    </source>
</reference>
<dbReference type="eggNOG" id="COG3731">
    <property type="taxonomic scope" value="Bacteria"/>
</dbReference>
<keyword evidence="3" id="KW-1185">Reference proteome</keyword>
<dbReference type="PROSITE" id="PS51097">
    <property type="entry name" value="PTS_EIIA_TYPE_5"/>
    <property type="match status" value="1"/>
</dbReference>
<dbReference type="Gene3D" id="2.40.33.40">
    <property type="entry name" value="Phosphotransferase system, glucitol/sorbitol-specific IIA component"/>
    <property type="match status" value="1"/>
</dbReference>
<dbReference type="AlphaFoldDB" id="W9AJM4"/>
<dbReference type="GO" id="GO:0009401">
    <property type="term" value="P:phosphoenolpyruvate-dependent sugar phosphotransferase system"/>
    <property type="evidence" value="ECO:0007669"/>
    <property type="project" value="InterPro"/>
</dbReference>
<dbReference type="Pfam" id="PF03829">
    <property type="entry name" value="PTSIIA_gutA"/>
    <property type="match status" value="1"/>
</dbReference>
<dbReference type="OrthoDB" id="5113885at2"/>
<dbReference type="GO" id="GO:0008982">
    <property type="term" value="F:protein-N(PI)-phosphohistidine-sugar phosphotransferase activity"/>
    <property type="evidence" value="ECO:0007669"/>
    <property type="project" value="InterPro"/>
</dbReference>
<dbReference type="SUPFAM" id="SSF141530">
    <property type="entry name" value="PTSIIA/GutA-like"/>
    <property type="match status" value="1"/>
</dbReference>